<evidence type="ECO:0000256" key="8">
    <source>
        <dbReference type="ARBA" id="ARBA00022989"/>
    </source>
</evidence>
<evidence type="ECO:0000256" key="11">
    <source>
        <dbReference type="SAM" id="MobiDB-lite"/>
    </source>
</evidence>
<feature type="transmembrane region" description="Helical" evidence="10">
    <location>
        <begin position="197"/>
        <end position="218"/>
    </location>
</feature>
<reference evidence="14" key="1">
    <citation type="submission" date="2016-05" db="EMBL/GenBank/DDBJ databases">
        <title>Comparative genomics of biotechnologically important yeasts.</title>
        <authorList>
            <consortium name="DOE Joint Genome Institute"/>
            <person name="Riley R."/>
            <person name="Haridas S."/>
            <person name="Wolfe K.H."/>
            <person name="Lopes M.R."/>
            <person name="Hittinger C.T."/>
            <person name="Goker M."/>
            <person name="Salamov A."/>
            <person name="Wisecaver J."/>
            <person name="Long T.M."/>
            <person name="Aerts A.L."/>
            <person name="Barry K."/>
            <person name="Choi C."/>
            <person name="Clum A."/>
            <person name="Coughlan A.Y."/>
            <person name="Deshpande S."/>
            <person name="Douglass A.P."/>
            <person name="Hanson S.J."/>
            <person name="Klenk H.-P."/>
            <person name="Labutti K."/>
            <person name="Lapidus A."/>
            <person name="Lindquist E."/>
            <person name="Lipzen A."/>
            <person name="Meier-Kolthoff J.P."/>
            <person name="Ohm R.A."/>
            <person name="Otillar R.P."/>
            <person name="Pangilinan J."/>
            <person name="Peng Y."/>
            <person name="Rokas A."/>
            <person name="Rosa C.A."/>
            <person name="Scheuner C."/>
            <person name="Sibirny A.A."/>
            <person name="Slot J.C."/>
            <person name="Stielow J.B."/>
            <person name="Sun H."/>
            <person name="Kurtzman C.P."/>
            <person name="Blackwell M."/>
            <person name="Grigoriev I.V."/>
            <person name="Jeffries T.W."/>
        </authorList>
    </citation>
    <scope>NUCLEOTIDE SEQUENCE [LARGE SCALE GENOMIC DNA]</scope>
    <source>
        <strain evidence="14">NRRL Y-17324</strain>
    </source>
</reference>
<keyword evidence="6 10" id="KW-0378">Hydrolase</keyword>
<sequence>KDPSSFNEYPLLDYPDKPQPPLPDLVSDEYDRQRRNEKNRLKQLRRKPRFHYTRLPYLTILFSTIQVIVFIVELVKMSQLTGSAFQSKPYFNPMLGPSTYVLINMGARYVPCMHQIEGITDDPSIAFPCANSTNVDTNVCSLNELCGLGGFPLVDDKYVPDQWYRIFIPIFLHAGFLHIIFNLLLQVTMGSTIERNIGYIKYFIVYMLSGIGGFLLGANYSPDGIASTGCSGALFGIMATNLIMFAYAGRKNSNIYGTKHYALFICIMVMEIIISLVLGLLPGLDNFSHIGGFAIGILTSVLLLPDPFFVYIDGIITYNATDNTWQQVINNWNPFHHFDDKIPVRFYIWCVTRVAALALIIVYFTTLSKNFFNGKLNNPDDNNCKWCKYINCIPVHGWCDIGEVTVLTSGPSATSPPLGEASATDIPSTPTNTLPSSIENGGERKRRQYKSDFLSTFQKEPVSPPQISSLESFIQNQSVGLGLYIIIAFFTFSFLKKK</sequence>
<evidence type="ECO:0000256" key="10">
    <source>
        <dbReference type="RuleBase" id="RU362115"/>
    </source>
</evidence>
<dbReference type="Proteomes" id="UP000094285">
    <property type="component" value="Unassembled WGS sequence"/>
</dbReference>
<feature type="transmembrane region" description="Helical" evidence="10">
    <location>
        <begin position="287"/>
        <end position="304"/>
    </location>
</feature>
<dbReference type="Gene3D" id="1.20.1540.10">
    <property type="entry name" value="Rhomboid-like"/>
    <property type="match status" value="1"/>
</dbReference>
<feature type="region of interest" description="Disordered" evidence="11">
    <location>
        <begin position="412"/>
        <end position="444"/>
    </location>
</feature>
<comment type="caution">
    <text evidence="10">Lacks conserved residue(s) required for the propagation of feature annotation.</text>
</comment>
<accession>A0A1E4SFH3</accession>
<evidence type="ECO:0000256" key="6">
    <source>
        <dbReference type="ARBA" id="ARBA00022801"/>
    </source>
</evidence>
<evidence type="ECO:0000256" key="2">
    <source>
        <dbReference type="ARBA" id="ARBA00004141"/>
    </source>
</evidence>
<protein>
    <recommendedName>
        <fullName evidence="10">Rhomboid-type serine protease</fullName>
        <ecNumber evidence="10">3.4.21.105</ecNumber>
    </recommendedName>
</protein>
<feature type="transmembrane region" description="Helical" evidence="10">
    <location>
        <begin position="224"/>
        <end position="249"/>
    </location>
</feature>
<gene>
    <name evidence="13" type="ORF">CANTADRAFT_40524</name>
</gene>
<dbReference type="GO" id="GO:0004252">
    <property type="term" value="F:serine-type endopeptidase activity"/>
    <property type="evidence" value="ECO:0007669"/>
    <property type="project" value="InterPro"/>
</dbReference>
<feature type="transmembrane region" description="Helical" evidence="10">
    <location>
        <begin position="346"/>
        <end position="366"/>
    </location>
</feature>
<keyword evidence="5 10" id="KW-0812">Transmembrane</keyword>
<dbReference type="AlphaFoldDB" id="A0A1E4SFH3"/>
<feature type="transmembrane region" description="Helical" evidence="10">
    <location>
        <begin position="163"/>
        <end position="185"/>
    </location>
</feature>
<dbReference type="OrthoDB" id="2146116at2759"/>
<dbReference type="PANTHER" id="PTHR22936">
    <property type="entry name" value="RHOMBOID-RELATED"/>
    <property type="match status" value="1"/>
</dbReference>
<feature type="non-terminal residue" evidence="13">
    <location>
        <position position="498"/>
    </location>
</feature>
<keyword evidence="4 10" id="KW-0645">Protease</keyword>
<keyword evidence="14" id="KW-1185">Reference proteome</keyword>
<evidence type="ECO:0000256" key="1">
    <source>
        <dbReference type="ARBA" id="ARBA00000156"/>
    </source>
</evidence>
<keyword evidence="7 10" id="KW-0720">Serine protease</keyword>
<dbReference type="GeneID" id="30982969"/>
<keyword evidence="9 10" id="KW-0472">Membrane</keyword>
<dbReference type="InterPro" id="IPR022764">
    <property type="entry name" value="Peptidase_S54_rhomboid_dom"/>
</dbReference>
<evidence type="ECO:0000256" key="3">
    <source>
        <dbReference type="ARBA" id="ARBA00009045"/>
    </source>
</evidence>
<evidence type="ECO:0000313" key="14">
    <source>
        <dbReference type="Proteomes" id="UP000094285"/>
    </source>
</evidence>
<dbReference type="GO" id="GO:0006508">
    <property type="term" value="P:proteolysis"/>
    <property type="evidence" value="ECO:0007669"/>
    <property type="project" value="UniProtKB-KW"/>
</dbReference>
<dbReference type="EMBL" id="KV453913">
    <property type="protein sequence ID" value="ODV78258.1"/>
    <property type="molecule type" value="Genomic_DNA"/>
</dbReference>
<dbReference type="PANTHER" id="PTHR22936:SF69">
    <property type="entry name" value="RHOMBOID-LIKE PROTEIN"/>
    <property type="match status" value="1"/>
</dbReference>
<feature type="transmembrane region" description="Helical" evidence="10">
    <location>
        <begin position="55"/>
        <end position="75"/>
    </location>
</feature>
<dbReference type="STRING" id="984487.A0A1E4SFH3"/>
<feature type="non-terminal residue" evidence="13">
    <location>
        <position position="1"/>
    </location>
</feature>
<organism evidence="13 14">
    <name type="scientific">Suhomyces tanzawaensis NRRL Y-17324</name>
    <dbReference type="NCBI Taxonomy" id="984487"/>
    <lineage>
        <taxon>Eukaryota</taxon>
        <taxon>Fungi</taxon>
        <taxon>Dikarya</taxon>
        <taxon>Ascomycota</taxon>
        <taxon>Saccharomycotina</taxon>
        <taxon>Pichiomycetes</taxon>
        <taxon>Debaryomycetaceae</taxon>
        <taxon>Suhomyces</taxon>
    </lineage>
</organism>
<evidence type="ECO:0000256" key="9">
    <source>
        <dbReference type="ARBA" id="ARBA00023136"/>
    </source>
</evidence>
<feature type="compositionally biased region" description="Basic and acidic residues" evidence="11">
    <location>
        <begin position="29"/>
        <end position="39"/>
    </location>
</feature>
<evidence type="ECO:0000313" key="13">
    <source>
        <dbReference type="EMBL" id="ODV78258.1"/>
    </source>
</evidence>
<dbReference type="InterPro" id="IPR035952">
    <property type="entry name" value="Rhomboid-like_sf"/>
</dbReference>
<dbReference type="EC" id="3.4.21.105" evidence="10"/>
<evidence type="ECO:0000256" key="7">
    <source>
        <dbReference type="ARBA" id="ARBA00022825"/>
    </source>
</evidence>
<evidence type="ECO:0000256" key="5">
    <source>
        <dbReference type="ARBA" id="ARBA00022692"/>
    </source>
</evidence>
<comment type="catalytic activity">
    <reaction evidence="1 10">
        <text>Cleaves type-1 transmembrane domains using a catalytic dyad composed of serine and histidine that are contributed by different transmembrane domains.</text>
        <dbReference type="EC" id="3.4.21.105"/>
    </reaction>
</comment>
<dbReference type="SUPFAM" id="SSF144091">
    <property type="entry name" value="Rhomboid-like"/>
    <property type="match status" value="1"/>
</dbReference>
<name>A0A1E4SFH3_9ASCO</name>
<comment type="function">
    <text evidence="10">Serine protease involved in intramembrane proteolysis.</text>
</comment>
<feature type="transmembrane region" description="Helical" evidence="10">
    <location>
        <begin position="478"/>
        <end position="495"/>
    </location>
</feature>
<feature type="transmembrane region" description="Helical" evidence="10">
    <location>
        <begin position="261"/>
        <end position="281"/>
    </location>
</feature>
<dbReference type="Pfam" id="PF01694">
    <property type="entry name" value="Rhomboid"/>
    <property type="match status" value="1"/>
</dbReference>
<keyword evidence="8 10" id="KW-1133">Transmembrane helix</keyword>
<dbReference type="RefSeq" id="XP_020063380.1">
    <property type="nucleotide sequence ID" value="XM_020208833.1"/>
</dbReference>
<comment type="subcellular location">
    <subcellularLocation>
        <location evidence="2 10">Membrane</location>
        <topology evidence="2 10">Multi-pass membrane protein</topology>
    </subcellularLocation>
</comment>
<evidence type="ECO:0000256" key="4">
    <source>
        <dbReference type="ARBA" id="ARBA00022670"/>
    </source>
</evidence>
<feature type="domain" description="Peptidase S54 rhomboid" evidence="12">
    <location>
        <begin position="161"/>
        <end position="304"/>
    </location>
</feature>
<feature type="region of interest" description="Disordered" evidence="11">
    <location>
        <begin position="1"/>
        <end position="39"/>
    </location>
</feature>
<dbReference type="InterPro" id="IPR002610">
    <property type="entry name" value="Peptidase_S54_rhomboid-like"/>
</dbReference>
<proteinExistence type="inferred from homology"/>
<dbReference type="GO" id="GO:0016020">
    <property type="term" value="C:membrane"/>
    <property type="evidence" value="ECO:0007669"/>
    <property type="project" value="UniProtKB-SubCell"/>
</dbReference>
<feature type="compositionally biased region" description="Polar residues" evidence="11">
    <location>
        <begin position="425"/>
        <end position="439"/>
    </location>
</feature>
<comment type="similarity">
    <text evidence="3 10">Belongs to the peptidase S54 family.</text>
</comment>
<evidence type="ECO:0000259" key="12">
    <source>
        <dbReference type="Pfam" id="PF01694"/>
    </source>
</evidence>